<accession>A0A7S4IJB5</accession>
<dbReference type="SUPFAM" id="SSF47769">
    <property type="entry name" value="SAM/Pointed domain"/>
    <property type="match status" value="1"/>
</dbReference>
<sequence>MSKGSTEPSTTSTSLLATSEPSQAYRPSEDTSDYEVSLKLKSLQKYLEPLGILIAKCEEQVESSISSTLSPQKQSYFRSSLSNLVTIRSILQGSEFSPPGSYSRLQFLEKIENQLASAVQRLGCYYPCHSRDNGDKKNKVSPTAQSFDDFLKKNSLEEFKHVFVEHGISTVQDMKNTSEKDLVELSLPLGARNRILAYFRGLVDGTR</sequence>
<proteinExistence type="predicted"/>
<feature type="region of interest" description="Disordered" evidence="1">
    <location>
        <begin position="1"/>
        <end position="31"/>
    </location>
</feature>
<protein>
    <recommendedName>
        <fullName evidence="2">SAM domain-containing protein</fullName>
    </recommendedName>
</protein>
<evidence type="ECO:0000256" key="1">
    <source>
        <dbReference type="SAM" id="MobiDB-lite"/>
    </source>
</evidence>
<gene>
    <name evidence="3" type="ORF">VSP0166_LOCUS13278</name>
</gene>
<evidence type="ECO:0000259" key="2">
    <source>
        <dbReference type="SMART" id="SM00454"/>
    </source>
</evidence>
<feature type="domain" description="SAM" evidence="2">
    <location>
        <begin position="139"/>
        <end position="205"/>
    </location>
</feature>
<reference evidence="3" key="1">
    <citation type="submission" date="2021-01" db="EMBL/GenBank/DDBJ databases">
        <authorList>
            <person name="Corre E."/>
            <person name="Pelletier E."/>
            <person name="Niang G."/>
            <person name="Scheremetjew M."/>
            <person name="Finn R."/>
            <person name="Kale V."/>
            <person name="Holt S."/>
            <person name="Cochrane G."/>
            <person name="Meng A."/>
            <person name="Brown T."/>
            <person name="Cohen L."/>
        </authorList>
    </citation>
    <scope>NUCLEOTIDE SEQUENCE</scope>
    <source>
        <strain evidence="3">DIVA3 518/3/11/1/6</strain>
    </source>
</reference>
<dbReference type="InterPro" id="IPR013761">
    <property type="entry name" value="SAM/pointed_sf"/>
</dbReference>
<dbReference type="EMBL" id="HBKP01018715">
    <property type="protein sequence ID" value="CAE2231208.1"/>
    <property type="molecule type" value="Transcribed_RNA"/>
</dbReference>
<feature type="compositionally biased region" description="Low complexity" evidence="1">
    <location>
        <begin position="1"/>
        <end position="22"/>
    </location>
</feature>
<name>A0A7S4IJB5_9EUKA</name>
<dbReference type="InterPro" id="IPR001660">
    <property type="entry name" value="SAM"/>
</dbReference>
<dbReference type="AlphaFoldDB" id="A0A7S4IJB5"/>
<dbReference type="SMART" id="SM00454">
    <property type="entry name" value="SAM"/>
    <property type="match status" value="1"/>
</dbReference>
<organism evidence="3">
    <name type="scientific">Vannella robusta</name>
    <dbReference type="NCBI Taxonomy" id="1487602"/>
    <lineage>
        <taxon>Eukaryota</taxon>
        <taxon>Amoebozoa</taxon>
        <taxon>Discosea</taxon>
        <taxon>Flabellinia</taxon>
        <taxon>Vannellidae</taxon>
        <taxon>Vannella</taxon>
    </lineage>
</organism>
<evidence type="ECO:0000313" key="3">
    <source>
        <dbReference type="EMBL" id="CAE2231208.1"/>
    </source>
</evidence>
<dbReference type="Gene3D" id="1.10.150.50">
    <property type="entry name" value="Transcription Factor, Ets-1"/>
    <property type="match status" value="1"/>
</dbReference>